<dbReference type="AlphaFoldDB" id="A0A1Y1UWW9"/>
<dbReference type="GO" id="GO:0003824">
    <property type="term" value="F:catalytic activity"/>
    <property type="evidence" value="ECO:0007669"/>
    <property type="project" value="InterPro"/>
</dbReference>
<evidence type="ECO:0008006" key="3">
    <source>
        <dbReference type="Google" id="ProtNLM"/>
    </source>
</evidence>
<proteinExistence type="predicted"/>
<name>A0A1Y1UWW9_9FUNG</name>
<dbReference type="OrthoDB" id="59470at2759"/>
<comment type="caution">
    <text evidence="1">The sequence shown here is derived from an EMBL/GenBank/DDBJ whole genome shotgun (WGS) entry which is preliminary data.</text>
</comment>
<dbReference type="PANTHER" id="PTHR47703:SF2">
    <property type="entry name" value="D-AMINOACID AMINOTRANSFERASE-LIKE PLP-DEPENDENT ENZYMES SUPERFAMILY PROTEIN"/>
    <property type="match status" value="1"/>
</dbReference>
<gene>
    <name evidence="1" type="ORF">BCR36DRAFT_310204</name>
</gene>
<accession>A0A1Y1UWW9</accession>
<organism evidence="1 2">
    <name type="scientific">Piromyces finnis</name>
    <dbReference type="NCBI Taxonomy" id="1754191"/>
    <lineage>
        <taxon>Eukaryota</taxon>
        <taxon>Fungi</taxon>
        <taxon>Fungi incertae sedis</taxon>
        <taxon>Chytridiomycota</taxon>
        <taxon>Chytridiomycota incertae sedis</taxon>
        <taxon>Neocallimastigomycetes</taxon>
        <taxon>Neocallimastigales</taxon>
        <taxon>Neocallimastigaceae</taxon>
        <taxon>Piromyces</taxon>
    </lineage>
</organism>
<dbReference type="Proteomes" id="UP000193719">
    <property type="component" value="Unassembled WGS sequence"/>
</dbReference>
<evidence type="ECO:0000313" key="2">
    <source>
        <dbReference type="Proteomes" id="UP000193719"/>
    </source>
</evidence>
<sequence length="205" mass="23789">MVAFYQENDKDELKITILCTFNYELTCPEIYIHIGELPIQKSDTINVSSALLHRKNANVKHSQWTKERSSYEEQLAKKDLNEFIMYDSDGNLYEGLSSNFYIYYKNAIYTAPPDAVLEGTIGKMVFKGCKEMNITVKREFPNINNINEWSGSFITSTSRLVLPITKFYYKDKLYELPVDPVVKSIKKYVSEEIKNSSVYAFTDIF</sequence>
<protein>
    <recommendedName>
        <fullName evidence="3">D-aminoacid aminotransferase-like PLP-dependent enzyme</fullName>
    </recommendedName>
</protein>
<dbReference type="SUPFAM" id="SSF56752">
    <property type="entry name" value="D-aminoacid aminotransferase-like PLP-dependent enzymes"/>
    <property type="match status" value="1"/>
</dbReference>
<reference evidence="1 2" key="1">
    <citation type="submission" date="2016-08" db="EMBL/GenBank/DDBJ databases">
        <title>Genomes of anaerobic fungi encode conserved fungal cellulosomes for biomass hydrolysis.</title>
        <authorList>
            <consortium name="DOE Joint Genome Institute"/>
            <person name="Haitjema C.H."/>
            <person name="Gilmore S.P."/>
            <person name="Henske J.K."/>
            <person name="Solomon K.V."/>
            <person name="De Groot R."/>
            <person name="Kuo A."/>
            <person name="Mondo S.J."/>
            <person name="Salamov A.A."/>
            <person name="Labutti K."/>
            <person name="Zhao Z."/>
            <person name="Chiniquy J."/>
            <person name="Barry K."/>
            <person name="Brewer H.M."/>
            <person name="Purvine S.O."/>
            <person name="Wright A.T."/>
            <person name="Boxma B."/>
            <person name="Van Alen T."/>
            <person name="Hackstein J.H."/>
            <person name="Baker S.E."/>
            <person name="Grigoriev I.V."/>
            <person name="O'Malley M.A."/>
        </authorList>
    </citation>
    <scope>NUCLEOTIDE SEQUENCE [LARGE SCALE GENOMIC DNA]</scope>
    <source>
        <strain evidence="2">finn</strain>
    </source>
</reference>
<dbReference type="Gene3D" id="3.20.10.10">
    <property type="entry name" value="D-amino Acid Aminotransferase, subunit A, domain 2"/>
    <property type="match status" value="1"/>
</dbReference>
<evidence type="ECO:0000313" key="1">
    <source>
        <dbReference type="EMBL" id="ORX41715.1"/>
    </source>
</evidence>
<dbReference type="InterPro" id="IPR043132">
    <property type="entry name" value="BCAT-like_C"/>
</dbReference>
<dbReference type="InterPro" id="IPR036038">
    <property type="entry name" value="Aminotransferase-like"/>
</dbReference>
<reference evidence="1 2" key="2">
    <citation type="submission" date="2016-08" db="EMBL/GenBank/DDBJ databases">
        <title>Pervasive Adenine N6-methylation of Active Genes in Fungi.</title>
        <authorList>
            <consortium name="DOE Joint Genome Institute"/>
            <person name="Mondo S.J."/>
            <person name="Dannebaum R.O."/>
            <person name="Kuo R.C."/>
            <person name="Labutti K."/>
            <person name="Haridas S."/>
            <person name="Kuo A."/>
            <person name="Salamov A."/>
            <person name="Ahrendt S.R."/>
            <person name="Lipzen A."/>
            <person name="Sullivan W."/>
            <person name="Andreopoulos W.B."/>
            <person name="Clum A."/>
            <person name="Lindquist E."/>
            <person name="Daum C."/>
            <person name="Ramamoorthy G.K."/>
            <person name="Gryganskyi A."/>
            <person name="Culley D."/>
            <person name="Magnuson J.K."/>
            <person name="James T.Y."/>
            <person name="O'Malley M.A."/>
            <person name="Stajich J.E."/>
            <person name="Spatafora J.W."/>
            <person name="Visel A."/>
            <person name="Grigoriev I.V."/>
        </authorList>
    </citation>
    <scope>NUCLEOTIDE SEQUENCE [LARGE SCALE GENOMIC DNA]</scope>
    <source>
        <strain evidence="2">finn</strain>
    </source>
</reference>
<keyword evidence="2" id="KW-1185">Reference proteome</keyword>
<dbReference type="InterPro" id="IPR001544">
    <property type="entry name" value="Aminotrans_IV"/>
</dbReference>
<dbReference type="Pfam" id="PF01063">
    <property type="entry name" value="Aminotran_4"/>
    <property type="match status" value="1"/>
</dbReference>
<dbReference type="PANTHER" id="PTHR47703">
    <property type="entry name" value="D-AMINOACID AMINOTRANSFERASE-LIKE PLP-DEPENDENT ENZYMES SUPERFAMILY PROTEIN"/>
    <property type="match status" value="1"/>
</dbReference>
<dbReference type="EMBL" id="MCFH01000080">
    <property type="protein sequence ID" value="ORX41715.1"/>
    <property type="molecule type" value="Genomic_DNA"/>
</dbReference>